<evidence type="ECO:0000259" key="1">
    <source>
        <dbReference type="PROSITE" id="PS50987"/>
    </source>
</evidence>
<dbReference type="RefSeq" id="WP_011177555.1">
    <property type="nucleotide sequence ID" value="NC_005877.1"/>
</dbReference>
<dbReference type="SMART" id="SM00418">
    <property type="entry name" value="HTH_ARSR"/>
    <property type="match status" value="1"/>
</dbReference>
<dbReference type="GeneID" id="2844669"/>
<dbReference type="GO" id="GO:0003700">
    <property type="term" value="F:DNA-binding transcription factor activity"/>
    <property type="evidence" value="ECO:0007669"/>
    <property type="project" value="InterPro"/>
</dbReference>
<proteinExistence type="predicted"/>
<dbReference type="InterPro" id="IPR011991">
    <property type="entry name" value="ArsR-like_HTH"/>
</dbReference>
<dbReference type="HOGENOM" id="CLU_1318596_0_0_2"/>
<dbReference type="PROSITE" id="PS50987">
    <property type="entry name" value="HTH_ARSR_2"/>
    <property type="match status" value="1"/>
</dbReference>
<dbReference type="EMBL" id="AE017261">
    <property type="protein sequence ID" value="AAT43339.1"/>
    <property type="molecule type" value="Genomic_DNA"/>
</dbReference>
<organism evidence="2 3">
    <name type="scientific">Picrophilus torridus (strain ATCC 700027 / DSM 9790 / JCM 10055 / NBRC 100828 / KAW 2/3)</name>
    <dbReference type="NCBI Taxonomy" id="1122961"/>
    <lineage>
        <taxon>Archaea</taxon>
        <taxon>Methanobacteriati</taxon>
        <taxon>Thermoplasmatota</taxon>
        <taxon>Thermoplasmata</taxon>
        <taxon>Thermoplasmatales</taxon>
        <taxon>Picrophilaceae</taxon>
        <taxon>Picrophilus</taxon>
    </lineage>
</organism>
<name>Q6L113_PICTO</name>
<evidence type="ECO:0000313" key="3">
    <source>
        <dbReference type="Proteomes" id="UP000000438"/>
    </source>
</evidence>
<gene>
    <name evidence="2" type="ordered locus">PTO0754</name>
</gene>
<dbReference type="AlphaFoldDB" id="Q6L113"/>
<feature type="domain" description="HTH arsR-type" evidence="1">
    <location>
        <begin position="122"/>
        <end position="209"/>
    </location>
</feature>
<dbReference type="InterPro" id="IPR036388">
    <property type="entry name" value="WH-like_DNA-bd_sf"/>
</dbReference>
<dbReference type="Pfam" id="PF01022">
    <property type="entry name" value="HTH_5"/>
    <property type="match status" value="1"/>
</dbReference>
<dbReference type="PaxDb" id="263820-PTO0754"/>
<accession>Q6L113</accession>
<evidence type="ECO:0000313" key="2">
    <source>
        <dbReference type="EMBL" id="AAT43339.1"/>
    </source>
</evidence>
<dbReference type="Gene3D" id="1.10.10.10">
    <property type="entry name" value="Winged helix-like DNA-binding domain superfamily/Winged helix DNA-binding domain"/>
    <property type="match status" value="1"/>
</dbReference>
<dbReference type="InterPro" id="IPR001845">
    <property type="entry name" value="HTH_ArsR_DNA-bd_dom"/>
</dbReference>
<protein>
    <submittedName>
        <fullName evidence="2">Transcription regulatory protein</fullName>
    </submittedName>
</protein>
<dbReference type="SUPFAM" id="SSF46785">
    <property type="entry name" value="Winged helix' DNA-binding domain"/>
    <property type="match status" value="1"/>
</dbReference>
<dbReference type="CDD" id="cd00090">
    <property type="entry name" value="HTH_ARSR"/>
    <property type="match status" value="1"/>
</dbReference>
<dbReference type="InterPro" id="IPR036390">
    <property type="entry name" value="WH_DNA-bd_sf"/>
</dbReference>
<dbReference type="Gene3D" id="3.40.50.11700">
    <property type="match status" value="1"/>
</dbReference>
<reference evidence="2 3" key="1">
    <citation type="journal article" date="2004" name="Proc. Natl. Acad. Sci. U.S.A.">
        <title>Genome sequence of Picrophilus torridus and its implications for life around pH 0.</title>
        <authorList>
            <person name="Futterer O."/>
            <person name="Angelov A."/>
            <person name="Liesegang H."/>
            <person name="Gottschalk G."/>
            <person name="Schleper C."/>
            <person name="Schepers B."/>
            <person name="Dock C."/>
            <person name="Antranikian G."/>
            <person name="Liebl W."/>
        </authorList>
    </citation>
    <scope>NUCLEOTIDE SEQUENCE [LARGE SCALE GENOMIC DNA]</scope>
    <source>
        <strain evidence="3">ATCC 700027 / DSM 9790 / JCM 10055 / NBRC 100828</strain>
    </source>
</reference>
<dbReference type="InParanoid" id="Q6L113"/>
<dbReference type="eggNOG" id="arCOG01450">
    <property type="taxonomic scope" value="Archaea"/>
</dbReference>
<sequence>MDKYAISLLGFDKKIVLMPLMEYRLSLIDYYVLLTTEDEKSRSLIDEISSSLLSFNINVMPAWINDIYDFYDIYVTIMSVVNKIGYMPSWINCSAGTGVGVSAMVVFAIQNGIKLVSYSKGSNKTRIIKVEVIDKFLKYASNEKSIFHSMENGNKTINDISRDLNMDKSTVSRKLKRLKNLNLIDVKRDGKKYIFNTNETWKKIINGRY</sequence>
<dbReference type="KEGG" id="pto:PTO0754"/>
<dbReference type="Proteomes" id="UP000000438">
    <property type="component" value="Chromosome"/>
</dbReference>